<dbReference type="Proteomes" id="UP000316639">
    <property type="component" value="Unassembled WGS sequence"/>
</dbReference>
<feature type="domain" description="HTH hxlR-type" evidence="4">
    <location>
        <begin position="1"/>
        <end position="93"/>
    </location>
</feature>
<dbReference type="PANTHER" id="PTHR33204:SF37">
    <property type="entry name" value="HTH-TYPE TRANSCRIPTIONAL REGULATOR YODB"/>
    <property type="match status" value="1"/>
</dbReference>
<sequence length="105" mass="11934">MEHVTSRWGVLVLHALRSETLRYGRLRRKIIGVSEKMLTQTLQTLERDGLVHREVFPVIPPHVEYSLTPLGEGAAARVAALFAWIEDHTSDVVAAQDRYDDRKVS</sequence>
<dbReference type="OrthoDB" id="370168at2"/>
<keyword evidence="3" id="KW-0804">Transcription</keyword>
<dbReference type="SUPFAM" id="SSF46785">
    <property type="entry name" value="Winged helix' DNA-binding domain"/>
    <property type="match status" value="1"/>
</dbReference>
<proteinExistence type="predicted"/>
<organism evidence="5 6">
    <name type="scientific">Lentzea tibetensis</name>
    <dbReference type="NCBI Taxonomy" id="2591470"/>
    <lineage>
        <taxon>Bacteria</taxon>
        <taxon>Bacillati</taxon>
        <taxon>Actinomycetota</taxon>
        <taxon>Actinomycetes</taxon>
        <taxon>Pseudonocardiales</taxon>
        <taxon>Pseudonocardiaceae</taxon>
        <taxon>Lentzea</taxon>
    </lineage>
</organism>
<evidence type="ECO:0000256" key="3">
    <source>
        <dbReference type="ARBA" id="ARBA00023163"/>
    </source>
</evidence>
<dbReference type="Gene3D" id="1.10.10.10">
    <property type="entry name" value="Winged helix-like DNA-binding domain superfamily/Winged helix DNA-binding domain"/>
    <property type="match status" value="1"/>
</dbReference>
<dbReference type="RefSeq" id="WP_146354252.1">
    <property type="nucleotide sequence ID" value="NZ_VOBR01000014.1"/>
</dbReference>
<evidence type="ECO:0000256" key="1">
    <source>
        <dbReference type="ARBA" id="ARBA00023015"/>
    </source>
</evidence>
<dbReference type="InterPro" id="IPR036390">
    <property type="entry name" value="WH_DNA-bd_sf"/>
</dbReference>
<dbReference type="EMBL" id="VOBR01000014">
    <property type="protein sequence ID" value="TWP50115.1"/>
    <property type="molecule type" value="Genomic_DNA"/>
</dbReference>
<evidence type="ECO:0000313" key="5">
    <source>
        <dbReference type="EMBL" id="TWP50115.1"/>
    </source>
</evidence>
<keyword evidence="2" id="KW-0238">DNA-binding</keyword>
<reference evidence="5 6" key="1">
    <citation type="submission" date="2019-07" db="EMBL/GenBank/DDBJ databases">
        <title>Lentzea xizangensis sp. nov., isolated from Qinghai-Tibetan Plateau Soils.</title>
        <authorList>
            <person name="Huang J."/>
        </authorList>
    </citation>
    <scope>NUCLEOTIDE SEQUENCE [LARGE SCALE GENOMIC DNA]</scope>
    <source>
        <strain evidence="5 6">FXJ1.1311</strain>
    </source>
</reference>
<evidence type="ECO:0000313" key="6">
    <source>
        <dbReference type="Proteomes" id="UP000316639"/>
    </source>
</evidence>
<dbReference type="InterPro" id="IPR002577">
    <property type="entry name" value="HTH_HxlR"/>
</dbReference>
<keyword evidence="6" id="KW-1185">Reference proteome</keyword>
<name>A0A563ERH8_9PSEU</name>
<dbReference type="PROSITE" id="PS51118">
    <property type="entry name" value="HTH_HXLR"/>
    <property type="match status" value="1"/>
</dbReference>
<dbReference type="GO" id="GO:0003677">
    <property type="term" value="F:DNA binding"/>
    <property type="evidence" value="ECO:0007669"/>
    <property type="project" value="UniProtKB-KW"/>
</dbReference>
<dbReference type="InterPro" id="IPR036388">
    <property type="entry name" value="WH-like_DNA-bd_sf"/>
</dbReference>
<keyword evidence="1" id="KW-0805">Transcription regulation</keyword>
<evidence type="ECO:0000259" key="4">
    <source>
        <dbReference type="PROSITE" id="PS51118"/>
    </source>
</evidence>
<comment type="caution">
    <text evidence="5">The sequence shown here is derived from an EMBL/GenBank/DDBJ whole genome shotgun (WGS) entry which is preliminary data.</text>
</comment>
<dbReference type="PANTHER" id="PTHR33204">
    <property type="entry name" value="TRANSCRIPTIONAL REGULATOR, MARR FAMILY"/>
    <property type="match status" value="1"/>
</dbReference>
<dbReference type="AlphaFoldDB" id="A0A563ERH8"/>
<dbReference type="Pfam" id="PF01638">
    <property type="entry name" value="HxlR"/>
    <property type="match status" value="1"/>
</dbReference>
<accession>A0A563ERH8</accession>
<protein>
    <submittedName>
        <fullName evidence="5">Helix-turn-helix transcriptional regulator</fullName>
    </submittedName>
</protein>
<evidence type="ECO:0000256" key="2">
    <source>
        <dbReference type="ARBA" id="ARBA00023125"/>
    </source>
</evidence>
<gene>
    <name evidence="5" type="ORF">FKR81_22365</name>
</gene>